<evidence type="ECO:0000313" key="1">
    <source>
        <dbReference type="EMBL" id="KKD38033.1"/>
    </source>
</evidence>
<dbReference type="OrthoDB" id="452107at2"/>
<organism evidence="1 2">
    <name type="scientific">Limnoraphis robusta CS-951</name>
    <dbReference type="NCBI Taxonomy" id="1637645"/>
    <lineage>
        <taxon>Bacteria</taxon>
        <taxon>Bacillati</taxon>
        <taxon>Cyanobacteriota</taxon>
        <taxon>Cyanophyceae</taxon>
        <taxon>Oscillatoriophycideae</taxon>
        <taxon>Oscillatoriales</taxon>
        <taxon>Sirenicapillariaceae</taxon>
        <taxon>Limnoraphis</taxon>
    </lineage>
</organism>
<comment type="caution">
    <text evidence="1">The sequence shown here is derived from an EMBL/GenBank/DDBJ whole genome shotgun (WGS) entry which is preliminary data.</text>
</comment>
<dbReference type="RefSeq" id="WP_046278592.1">
    <property type="nucleotide sequence ID" value="NZ_LATL02000212.1"/>
</dbReference>
<gene>
    <name evidence="1" type="ORF">WN50_11025</name>
</gene>
<evidence type="ECO:0000313" key="2">
    <source>
        <dbReference type="Proteomes" id="UP000033607"/>
    </source>
</evidence>
<reference evidence="1 2" key="1">
    <citation type="submission" date="2015-06" db="EMBL/GenBank/DDBJ databases">
        <title>Draft genome assembly of filamentous brackish cyanobacterium Limnoraphis robusta strain CS-951.</title>
        <authorList>
            <person name="Willis A."/>
            <person name="Parks M."/>
            <person name="Burford M.A."/>
        </authorList>
    </citation>
    <scope>NUCLEOTIDE SEQUENCE [LARGE SCALE GENOMIC DNA]</scope>
    <source>
        <strain evidence="1 2">CS-951</strain>
    </source>
</reference>
<accession>A0A0F5YH16</accession>
<sequence length="300" mass="34811">MVKTDNETVEKIAQLIENLPSDSFLSLDLTEDQKQYWDELRDSNALVAKAWRTLFSSKASLQASKFEQYCEDQGIAPMKTKAAFQVAKSYKLLWEVVILGEKYTYQVHSALPMFLSNFNQDQSEESKFLQKIFSGLAKEKYRFQSDQDLFEQILIEDTDLVFMECLTDYSVASIPKSKKVLKTVEKLCINYNPRHLNLIESKLELKNFLHYISVQKIKYSWKELLLFSCAVFIIAESSTKNQLLSDKLTEYYNTTSELITLSFTAFRKRKSQNGKKPNSYQWINGERLSGCEEGGTYRKP</sequence>
<name>A0A0F5YH16_9CYAN</name>
<proteinExistence type="predicted"/>
<protein>
    <submittedName>
        <fullName evidence="1">Uncharacterized protein</fullName>
    </submittedName>
</protein>
<dbReference type="EMBL" id="LATL02000212">
    <property type="protein sequence ID" value="KKD38033.1"/>
    <property type="molecule type" value="Genomic_DNA"/>
</dbReference>
<dbReference type="Proteomes" id="UP000033607">
    <property type="component" value="Unassembled WGS sequence"/>
</dbReference>
<dbReference type="AlphaFoldDB" id="A0A0F5YH16"/>